<dbReference type="InterPro" id="IPR006311">
    <property type="entry name" value="TAT_signal"/>
</dbReference>
<protein>
    <recommendedName>
        <fullName evidence="1">PhoD-like phosphatase metallophosphatase domain-containing protein</fullName>
    </recommendedName>
</protein>
<dbReference type="Proteomes" id="UP000609651">
    <property type="component" value="Unassembled WGS sequence"/>
</dbReference>
<evidence type="ECO:0000313" key="2">
    <source>
        <dbReference type="EMBL" id="NNJ24123.1"/>
    </source>
</evidence>
<proteinExistence type="predicted"/>
<feature type="domain" description="PhoD-like phosphatase metallophosphatase" evidence="1">
    <location>
        <begin position="166"/>
        <end position="387"/>
    </location>
</feature>
<dbReference type="CDD" id="cd07389">
    <property type="entry name" value="MPP_PhoD"/>
    <property type="match status" value="1"/>
</dbReference>
<dbReference type="InterPro" id="IPR029052">
    <property type="entry name" value="Metallo-depent_PP-like"/>
</dbReference>
<dbReference type="Gene3D" id="3.60.21.70">
    <property type="entry name" value="PhoD-like phosphatase"/>
    <property type="match status" value="1"/>
</dbReference>
<comment type="caution">
    <text evidence="2">The sequence shown here is derived from an EMBL/GenBank/DDBJ whole genome shotgun (WGS) entry which is preliminary data.</text>
</comment>
<name>A0ABX1V8E3_9PLAN</name>
<dbReference type="Gene3D" id="2.60.40.380">
    <property type="entry name" value="Purple acid phosphatase-like, N-terminal"/>
    <property type="match status" value="1"/>
</dbReference>
<dbReference type="InterPro" id="IPR018946">
    <property type="entry name" value="PhoD-like_MPP"/>
</dbReference>
<organism evidence="2 3">
    <name type="scientific">Alienimonas chondri</name>
    <dbReference type="NCBI Taxonomy" id="2681879"/>
    <lineage>
        <taxon>Bacteria</taxon>
        <taxon>Pseudomonadati</taxon>
        <taxon>Planctomycetota</taxon>
        <taxon>Planctomycetia</taxon>
        <taxon>Planctomycetales</taxon>
        <taxon>Planctomycetaceae</taxon>
        <taxon>Alienimonas</taxon>
    </lineage>
</organism>
<gene>
    <name evidence="2" type="ORF">LzC2_01730</name>
</gene>
<dbReference type="InterPro" id="IPR038607">
    <property type="entry name" value="PhoD-like_sf"/>
</dbReference>
<dbReference type="EMBL" id="WTPX01000003">
    <property type="protein sequence ID" value="NNJ24123.1"/>
    <property type="molecule type" value="Genomic_DNA"/>
</dbReference>
<dbReference type="Pfam" id="PF09423">
    <property type="entry name" value="PhoD"/>
    <property type="match status" value="1"/>
</dbReference>
<dbReference type="PANTHER" id="PTHR33987">
    <property type="entry name" value="CALCINEURIN-LIKE METALLO-PHOSPHOESTERASE SUPERFAMILY PROTEIN"/>
    <property type="match status" value="1"/>
</dbReference>
<evidence type="ECO:0000259" key="1">
    <source>
        <dbReference type="Pfam" id="PF09423"/>
    </source>
</evidence>
<accession>A0ABX1V8E3</accession>
<dbReference type="SUPFAM" id="SSF56300">
    <property type="entry name" value="Metallo-dependent phosphatases"/>
    <property type="match status" value="1"/>
</dbReference>
<reference evidence="2 3" key="1">
    <citation type="journal article" date="2020" name="Syst. Appl. Microbiol.">
        <title>Alienimonas chondri sp. nov., a novel planctomycete isolated from the biofilm of the red alga Chondrus crispus.</title>
        <authorList>
            <person name="Vitorino I."/>
            <person name="Albuquerque L."/>
            <person name="Wiegand S."/>
            <person name="Kallscheuer N."/>
            <person name="da Costa M.S."/>
            <person name="Lobo-da-Cunha A."/>
            <person name="Jogler C."/>
            <person name="Lage O.M."/>
        </authorList>
    </citation>
    <scope>NUCLEOTIDE SEQUENCE [LARGE SCALE GENOMIC DNA]</scope>
    <source>
        <strain evidence="2 3">LzC2</strain>
    </source>
</reference>
<dbReference type="PROSITE" id="PS51318">
    <property type="entry name" value="TAT"/>
    <property type="match status" value="1"/>
</dbReference>
<keyword evidence="3" id="KW-1185">Reference proteome</keyword>
<dbReference type="PANTHER" id="PTHR33987:SF1">
    <property type="entry name" value="CALCINEURIN-LIKE METALLO-PHOSPHOESTERASE SUPERFAMILY PROTEIN"/>
    <property type="match status" value="1"/>
</dbReference>
<sequence length="451" mass="49918">MTVIDPPLNRRRFQATLASTAVGAAFFPQTLRAKDGAPGSGLRNDGAPDGFVGPMVGHVSDTEAVLWARPPAPGRWELEVFEAESDRRVERAVAVSAPQNDLCVNWRIDGLKPATDYRYMVSAGRDVTIAADDLRFRTAPDPAEPSRSTWAFGSCADLDPSTLWTQIAERDAEALVLLGDTPYIDSTNLNTARDRHRAFLSVPELAALVRHTPTWGAWDDHDFGQNDSDGRLPGKENTRQALVEYRANREYGGDAGGIYTKFRRGPAEVFLLDTRWFSQTGPSPVDSSQPTLLGAEQWAWLKDGLKKSTAPFKFIACGMIWDDKENRESDDWGTYTHERTALFDFLGEETISGVVLIGGDIHCSRLLKYETTEQVGYPIYQMIVSPIHGRTIPSLNVPHPNLVRGEAVPHVWLHVTVDSTASPPALQAEWVQRDGREMWSLKCNADDLTSA</sequence>
<evidence type="ECO:0000313" key="3">
    <source>
        <dbReference type="Proteomes" id="UP000609651"/>
    </source>
</evidence>